<dbReference type="Pfam" id="PF08279">
    <property type="entry name" value="HTH_11"/>
    <property type="match status" value="1"/>
</dbReference>
<dbReference type="PANTHER" id="PTHR34580:SF3">
    <property type="entry name" value="PROTEIN PAFB"/>
    <property type="match status" value="1"/>
</dbReference>
<accession>A0A7W9MY70</accession>
<protein>
    <submittedName>
        <fullName evidence="3">Putative DNA-binding transcriptional regulator YafY</fullName>
    </submittedName>
</protein>
<dbReference type="GO" id="GO:0003677">
    <property type="term" value="F:DNA binding"/>
    <property type="evidence" value="ECO:0007669"/>
    <property type="project" value="UniProtKB-KW"/>
</dbReference>
<dbReference type="AlphaFoldDB" id="A0A7W9MY70"/>
<name>A0A7W9MY70_9ACTN</name>
<organism evidence="3 4">
    <name type="scientific">Kribbella italica</name>
    <dbReference type="NCBI Taxonomy" id="1540520"/>
    <lineage>
        <taxon>Bacteria</taxon>
        <taxon>Bacillati</taxon>
        <taxon>Actinomycetota</taxon>
        <taxon>Actinomycetes</taxon>
        <taxon>Propionibacteriales</taxon>
        <taxon>Kribbellaceae</taxon>
        <taxon>Kribbella</taxon>
    </lineage>
</organism>
<proteinExistence type="predicted"/>
<sequence>MDDDASPTAKALLALELIQNSPGITGDRLGRRLGVTDRAARRYVGILREAGIPIESTSGRYGGYRIGRGFRVPPLMFSTAEALGLMMAALGGHHSVSDVTDPAGSALAKIIRVLPTAVAGPAEAIRAMIPPSSRLAMPDPEIAASVVRGCSERHRLRLGYRRGECDVEAFSMDVDPWAVSVRHGRWYLLGWSHTRDAQRVLRIDRIESAEPLPDTFTPPEGLDPAQAVQDHLSAGWRYQVEIVFEASAEQIARCIPGSLGRLEDLGPDRSRLVGSTDEPDWYAERLAFVRVPFTVMDCPELRAALETLAHRLLESTKAPLGVPVP</sequence>
<dbReference type="SUPFAM" id="SSF46785">
    <property type="entry name" value="Winged helix' DNA-binding domain"/>
    <property type="match status" value="1"/>
</dbReference>
<dbReference type="RefSeq" id="WP_184801749.1">
    <property type="nucleotide sequence ID" value="NZ_JACHMY010000001.1"/>
</dbReference>
<dbReference type="Proteomes" id="UP000549971">
    <property type="component" value="Unassembled WGS sequence"/>
</dbReference>
<evidence type="ECO:0000259" key="2">
    <source>
        <dbReference type="Pfam" id="PF13280"/>
    </source>
</evidence>
<dbReference type="InterPro" id="IPR036388">
    <property type="entry name" value="WH-like_DNA-bd_sf"/>
</dbReference>
<dbReference type="Pfam" id="PF13280">
    <property type="entry name" value="WYL"/>
    <property type="match status" value="1"/>
</dbReference>
<dbReference type="InterPro" id="IPR051534">
    <property type="entry name" value="CBASS_pafABC_assoc_protein"/>
</dbReference>
<evidence type="ECO:0000259" key="1">
    <source>
        <dbReference type="Pfam" id="PF08279"/>
    </source>
</evidence>
<reference evidence="3 4" key="1">
    <citation type="submission" date="2020-08" db="EMBL/GenBank/DDBJ databases">
        <title>Sequencing the genomes of 1000 actinobacteria strains.</title>
        <authorList>
            <person name="Klenk H.-P."/>
        </authorList>
    </citation>
    <scope>NUCLEOTIDE SEQUENCE [LARGE SCALE GENOMIC DNA]</scope>
    <source>
        <strain evidence="3 4">DSM 28967</strain>
    </source>
</reference>
<keyword evidence="3" id="KW-0238">DNA-binding</keyword>
<dbReference type="PROSITE" id="PS52050">
    <property type="entry name" value="WYL"/>
    <property type="match status" value="1"/>
</dbReference>
<dbReference type="Gene3D" id="1.10.10.10">
    <property type="entry name" value="Winged helix-like DNA-binding domain superfamily/Winged helix DNA-binding domain"/>
    <property type="match status" value="1"/>
</dbReference>
<dbReference type="InterPro" id="IPR013196">
    <property type="entry name" value="HTH_11"/>
</dbReference>
<evidence type="ECO:0000313" key="4">
    <source>
        <dbReference type="Proteomes" id="UP000549971"/>
    </source>
</evidence>
<dbReference type="EMBL" id="JACHMY010000001">
    <property type="protein sequence ID" value="MBB5839823.1"/>
    <property type="molecule type" value="Genomic_DNA"/>
</dbReference>
<gene>
    <name evidence="3" type="ORF">HDA39_006557</name>
</gene>
<dbReference type="InterPro" id="IPR036390">
    <property type="entry name" value="WH_DNA-bd_sf"/>
</dbReference>
<feature type="domain" description="WYL" evidence="2">
    <location>
        <begin position="143"/>
        <end position="210"/>
    </location>
</feature>
<dbReference type="PANTHER" id="PTHR34580">
    <property type="match status" value="1"/>
</dbReference>
<comment type="caution">
    <text evidence="3">The sequence shown here is derived from an EMBL/GenBank/DDBJ whole genome shotgun (WGS) entry which is preliminary data.</text>
</comment>
<evidence type="ECO:0000313" key="3">
    <source>
        <dbReference type="EMBL" id="MBB5839823.1"/>
    </source>
</evidence>
<keyword evidence="4" id="KW-1185">Reference proteome</keyword>
<feature type="domain" description="Helix-turn-helix type 11" evidence="1">
    <location>
        <begin position="15"/>
        <end position="65"/>
    </location>
</feature>
<dbReference type="InterPro" id="IPR026881">
    <property type="entry name" value="WYL_dom"/>
</dbReference>